<name>A0A1Q9EQ29_SYMMI</name>
<feature type="compositionally biased region" description="Polar residues" evidence="1">
    <location>
        <begin position="148"/>
        <end position="161"/>
    </location>
</feature>
<dbReference type="Gene3D" id="1.10.472.10">
    <property type="entry name" value="Cyclin-like"/>
    <property type="match status" value="1"/>
</dbReference>
<protein>
    <submittedName>
        <fullName evidence="3">Cyclin-U2-2</fullName>
    </submittedName>
</protein>
<organism evidence="3 4">
    <name type="scientific">Symbiodinium microadriaticum</name>
    <name type="common">Dinoflagellate</name>
    <name type="synonym">Zooxanthella microadriatica</name>
    <dbReference type="NCBI Taxonomy" id="2951"/>
    <lineage>
        <taxon>Eukaryota</taxon>
        <taxon>Sar</taxon>
        <taxon>Alveolata</taxon>
        <taxon>Dinophyceae</taxon>
        <taxon>Suessiales</taxon>
        <taxon>Symbiodiniaceae</taxon>
        <taxon>Symbiodinium</taxon>
    </lineage>
</organism>
<gene>
    <name evidence="3" type="primary">CYCU2-2</name>
    <name evidence="3" type="ORF">AK812_SmicGene6895</name>
</gene>
<keyword evidence="4" id="KW-1185">Reference proteome</keyword>
<comment type="caution">
    <text evidence="3">The sequence shown here is derived from an EMBL/GenBank/DDBJ whole genome shotgun (WGS) entry which is preliminary data.</text>
</comment>
<evidence type="ECO:0000256" key="2">
    <source>
        <dbReference type="SAM" id="SignalP"/>
    </source>
</evidence>
<feature type="chain" id="PRO_5012864552" evidence="2">
    <location>
        <begin position="21"/>
        <end position="398"/>
    </location>
</feature>
<dbReference type="OrthoDB" id="337735at2759"/>
<dbReference type="SUPFAM" id="SSF47954">
    <property type="entry name" value="Cyclin-like"/>
    <property type="match status" value="1"/>
</dbReference>
<dbReference type="InterPro" id="IPR013922">
    <property type="entry name" value="Cyclin_PHO80-like"/>
</dbReference>
<dbReference type="Pfam" id="PF08613">
    <property type="entry name" value="Cyclin"/>
    <property type="match status" value="1"/>
</dbReference>
<evidence type="ECO:0000313" key="3">
    <source>
        <dbReference type="EMBL" id="OLQ09539.1"/>
    </source>
</evidence>
<dbReference type="EMBL" id="LSRX01000095">
    <property type="protein sequence ID" value="OLQ09539.1"/>
    <property type="molecule type" value="Genomic_DNA"/>
</dbReference>
<feature type="compositionally biased region" description="Acidic residues" evidence="1">
    <location>
        <begin position="162"/>
        <end position="171"/>
    </location>
</feature>
<dbReference type="PANTHER" id="PTHR15615:SF108">
    <property type="entry name" value="PROTEIN CNPPD1"/>
    <property type="match status" value="1"/>
</dbReference>
<dbReference type="AlphaFoldDB" id="A0A1Q9EQ29"/>
<dbReference type="GO" id="GO:0019901">
    <property type="term" value="F:protein kinase binding"/>
    <property type="evidence" value="ECO:0007669"/>
    <property type="project" value="InterPro"/>
</dbReference>
<accession>A0A1Q9EQ29</accession>
<feature type="region of interest" description="Disordered" evidence="1">
    <location>
        <begin position="144"/>
        <end position="188"/>
    </location>
</feature>
<keyword evidence="2" id="KW-0732">Signal</keyword>
<evidence type="ECO:0000256" key="1">
    <source>
        <dbReference type="SAM" id="MobiDB-lite"/>
    </source>
</evidence>
<dbReference type="PANTHER" id="PTHR15615">
    <property type="match status" value="1"/>
</dbReference>
<sequence length="398" mass="43826">MVARLLLYWLLYNKVKRVAASSGQSVAEQEARRAMNIFRFCGDMLHLTSIMREASLQVEIPGPHALRRCTAQVSSGQLLSSKTSCPQASGPMPPVEPRLKPLCATFIHYMDRNKGKDACKGTKLVRCHSFSGYIPYHLEQEEPDNAESIPSNCSSGSSAETPETDIGEEGDPAAQAWPDTDDEWDSESSTSAPAVALVAMYVPQVEEKVIEGLCRAVTEAAVGAPSGRCSIFNYIGDPPDINSFVWQLCRNCFCDTMTFVFAFAYLCRIAETNPGKVDVSKQTIHRLLLAALTVAARHRQFYTNDNSIYAQAGNVSTTDLSQLEACFMELLKWNLDVPPQDVQEDLSPPGQSCRMTRVRGFSMKSSDLSWVSEASHMAVKCLCLFELSGLFQYLGDGV</sequence>
<reference evidence="3 4" key="1">
    <citation type="submission" date="2016-02" db="EMBL/GenBank/DDBJ databases">
        <title>Genome analysis of coral dinoflagellate symbionts highlights evolutionary adaptations to a symbiotic lifestyle.</title>
        <authorList>
            <person name="Aranda M."/>
            <person name="Li Y."/>
            <person name="Liew Y.J."/>
            <person name="Baumgarten S."/>
            <person name="Simakov O."/>
            <person name="Wilson M."/>
            <person name="Piel J."/>
            <person name="Ashoor H."/>
            <person name="Bougouffa S."/>
            <person name="Bajic V.B."/>
            <person name="Ryu T."/>
            <person name="Ravasi T."/>
            <person name="Bayer T."/>
            <person name="Micklem G."/>
            <person name="Kim H."/>
            <person name="Bhak J."/>
            <person name="Lajeunesse T.C."/>
            <person name="Voolstra C.R."/>
        </authorList>
    </citation>
    <scope>NUCLEOTIDE SEQUENCE [LARGE SCALE GENOMIC DNA]</scope>
    <source>
        <strain evidence="3 4">CCMP2467</strain>
    </source>
</reference>
<feature type="signal peptide" evidence="2">
    <location>
        <begin position="1"/>
        <end position="20"/>
    </location>
</feature>
<proteinExistence type="predicted"/>
<dbReference type="Proteomes" id="UP000186817">
    <property type="component" value="Unassembled WGS sequence"/>
</dbReference>
<evidence type="ECO:0000313" key="4">
    <source>
        <dbReference type="Proteomes" id="UP000186817"/>
    </source>
</evidence>
<dbReference type="InterPro" id="IPR036915">
    <property type="entry name" value="Cyclin-like_sf"/>
</dbReference>